<organism evidence="1 2">
    <name type="scientific">Arthrospiribacter ruber</name>
    <dbReference type="NCBI Taxonomy" id="2487934"/>
    <lineage>
        <taxon>Bacteria</taxon>
        <taxon>Pseudomonadati</taxon>
        <taxon>Bacteroidota</taxon>
        <taxon>Cytophagia</taxon>
        <taxon>Cytophagales</taxon>
        <taxon>Cyclobacteriaceae</taxon>
        <taxon>Arthrospiribacter</taxon>
    </lineage>
</organism>
<keyword evidence="2" id="KW-1185">Reference proteome</keyword>
<dbReference type="EMBL" id="RPHB01000002">
    <property type="protein sequence ID" value="MBW3466895.1"/>
    <property type="molecule type" value="Genomic_DNA"/>
</dbReference>
<dbReference type="RefSeq" id="WP_219287111.1">
    <property type="nucleotide sequence ID" value="NZ_RPHB01000002.1"/>
</dbReference>
<sequence length="129" mass="15134">MAGDQLIDIALKNEAPWDLFCPAVYNYRHATELYLKSVFGSAKQTHNLKTLFEKFKKSFKEKYDQDCPDWFTNIILTFDTFDPYGTIFRYGGDINSDQVFIDFIQMKTLMGWLAESFQNIRRHQGLPDV</sequence>
<gene>
    <name evidence="1" type="ORF">EGN73_03595</name>
</gene>
<evidence type="ECO:0008006" key="3">
    <source>
        <dbReference type="Google" id="ProtNLM"/>
    </source>
</evidence>
<evidence type="ECO:0000313" key="2">
    <source>
        <dbReference type="Proteomes" id="UP000727490"/>
    </source>
</evidence>
<proteinExistence type="predicted"/>
<name>A0A951IS77_9BACT</name>
<accession>A0A951IS77</accession>
<protein>
    <recommendedName>
        <fullName evidence="3">HEPN domain-containing protein</fullName>
    </recommendedName>
</protein>
<dbReference type="AlphaFoldDB" id="A0A951IS77"/>
<dbReference type="Proteomes" id="UP000727490">
    <property type="component" value="Unassembled WGS sequence"/>
</dbReference>
<comment type="caution">
    <text evidence="1">The sequence shown here is derived from an EMBL/GenBank/DDBJ whole genome shotgun (WGS) entry which is preliminary data.</text>
</comment>
<reference evidence="1 2" key="1">
    <citation type="journal article" date="2020" name="Syst. Appl. Microbiol.">
        <title>Arthrospiribacter ruber gen. nov., sp. nov., a novel bacterium isolated from Arthrospira cultures.</title>
        <authorList>
            <person name="Waleron M."/>
            <person name="Misztak A."/>
            <person name="Waleron M.M."/>
            <person name="Furmaniak M."/>
            <person name="Mrozik A."/>
            <person name="Waleron K."/>
        </authorList>
    </citation>
    <scope>NUCLEOTIDE SEQUENCE [LARGE SCALE GENOMIC DNA]</scope>
    <source>
        <strain evidence="1 2">DPMB0001</strain>
    </source>
</reference>
<evidence type="ECO:0000313" key="1">
    <source>
        <dbReference type="EMBL" id="MBW3466895.1"/>
    </source>
</evidence>